<name>A0A7G1G527_9BACT</name>
<evidence type="ECO:0000256" key="3">
    <source>
        <dbReference type="ARBA" id="ARBA00022989"/>
    </source>
</evidence>
<evidence type="ECO:0000256" key="4">
    <source>
        <dbReference type="ARBA" id="ARBA00023136"/>
    </source>
</evidence>
<dbReference type="InterPro" id="IPR035906">
    <property type="entry name" value="MetI-like_sf"/>
</dbReference>
<dbReference type="EMBL" id="AP018712">
    <property type="protein sequence ID" value="BBE31501.1"/>
    <property type="molecule type" value="Genomic_DNA"/>
</dbReference>
<dbReference type="PANTHER" id="PTHR43839:SF3">
    <property type="entry name" value="OLIGOPEPTIDE ABC TRANSPORTER, PERMEASE PROTEIN"/>
    <property type="match status" value="1"/>
</dbReference>
<feature type="transmembrane region" description="Helical" evidence="5">
    <location>
        <begin position="76"/>
        <end position="108"/>
    </location>
</feature>
<dbReference type="CDD" id="cd06261">
    <property type="entry name" value="TM_PBP2"/>
    <property type="match status" value="1"/>
</dbReference>
<gene>
    <name evidence="7" type="ORF">OSSY52_16420</name>
</gene>
<dbReference type="SUPFAM" id="SSF161098">
    <property type="entry name" value="MetI-like"/>
    <property type="match status" value="1"/>
</dbReference>
<feature type="transmembrane region" description="Helical" evidence="5">
    <location>
        <begin position="206"/>
        <end position="232"/>
    </location>
</feature>
<comment type="subcellular location">
    <subcellularLocation>
        <location evidence="5">Cell membrane</location>
        <topology evidence="5">Multi-pass membrane protein</topology>
    </subcellularLocation>
    <subcellularLocation>
        <location evidence="1">Membrane</location>
        <topology evidence="1">Multi-pass membrane protein</topology>
    </subcellularLocation>
</comment>
<keyword evidence="8" id="KW-1185">Reference proteome</keyword>
<dbReference type="GO" id="GO:0055085">
    <property type="term" value="P:transmembrane transport"/>
    <property type="evidence" value="ECO:0007669"/>
    <property type="project" value="InterPro"/>
</dbReference>
<feature type="transmembrane region" description="Helical" evidence="5">
    <location>
        <begin position="120"/>
        <end position="139"/>
    </location>
</feature>
<keyword evidence="3 5" id="KW-1133">Transmembrane helix</keyword>
<dbReference type="AlphaFoldDB" id="A0A7G1G527"/>
<evidence type="ECO:0000256" key="5">
    <source>
        <dbReference type="RuleBase" id="RU363032"/>
    </source>
</evidence>
<dbReference type="KEGG" id="ocy:OSSY52_16420"/>
<evidence type="ECO:0000313" key="7">
    <source>
        <dbReference type="EMBL" id="BBE31501.1"/>
    </source>
</evidence>
<reference evidence="7 8" key="1">
    <citation type="submission" date="2018-06" db="EMBL/GenBank/DDBJ databases">
        <title>Genome sequencing of Oceanotoga sp. sy52.</title>
        <authorList>
            <person name="Mori K."/>
        </authorList>
    </citation>
    <scope>NUCLEOTIDE SEQUENCE [LARGE SCALE GENOMIC DNA]</scope>
    <source>
        <strain evidence="8">sy52</strain>
    </source>
</reference>
<keyword evidence="5" id="KW-0813">Transport</keyword>
<dbReference type="PROSITE" id="PS50928">
    <property type="entry name" value="ABC_TM1"/>
    <property type="match status" value="1"/>
</dbReference>
<feature type="transmembrane region" description="Helical" evidence="5">
    <location>
        <begin position="145"/>
        <end position="168"/>
    </location>
</feature>
<dbReference type="Proteomes" id="UP000516361">
    <property type="component" value="Chromosome"/>
</dbReference>
<evidence type="ECO:0000256" key="2">
    <source>
        <dbReference type="ARBA" id="ARBA00022692"/>
    </source>
</evidence>
<dbReference type="Gene3D" id="1.10.3720.10">
    <property type="entry name" value="MetI-like"/>
    <property type="match status" value="1"/>
</dbReference>
<keyword evidence="2 5" id="KW-0812">Transmembrane</keyword>
<keyword evidence="4 5" id="KW-0472">Membrane</keyword>
<dbReference type="Pfam" id="PF00528">
    <property type="entry name" value="BPD_transp_1"/>
    <property type="match status" value="1"/>
</dbReference>
<dbReference type="InterPro" id="IPR000515">
    <property type="entry name" value="MetI-like"/>
</dbReference>
<feature type="transmembrane region" description="Helical" evidence="5">
    <location>
        <begin position="252"/>
        <end position="275"/>
    </location>
</feature>
<protein>
    <submittedName>
        <fullName evidence="7">Peptide ABC transporter permease</fullName>
    </submittedName>
</protein>
<organism evidence="7 8">
    <name type="scientific">Tepiditoga spiralis</name>
    <dbReference type="NCBI Taxonomy" id="2108365"/>
    <lineage>
        <taxon>Bacteria</taxon>
        <taxon>Thermotogati</taxon>
        <taxon>Thermotogota</taxon>
        <taxon>Thermotogae</taxon>
        <taxon>Petrotogales</taxon>
        <taxon>Petrotogaceae</taxon>
        <taxon>Tepiditoga</taxon>
    </lineage>
</organism>
<evidence type="ECO:0000256" key="1">
    <source>
        <dbReference type="ARBA" id="ARBA00004141"/>
    </source>
</evidence>
<feature type="domain" description="ABC transmembrane type-1" evidence="6">
    <location>
        <begin position="80"/>
        <end position="276"/>
    </location>
</feature>
<accession>A0A7G1G527</accession>
<proteinExistence type="inferred from homology"/>
<comment type="similarity">
    <text evidence="5">Belongs to the binding-protein-dependent transport system permease family.</text>
</comment>
<sequence length="288" mass="32334">MRPFVYGYNKKLDMKTFKRTYEVNKTKKYKIYFFVKGEKYKLWNLFKTDIHLFGTKKGHIFLFGTDRLGRDLFSRVVFGACISLTIGLIGVFLTFVIGVTLGSISGYYGGIADTIIQRMIDVLISIPQIPLWMALAAAMPRNWPILKVYFSIVIILSLVGWGGLARVVRGKFLSLRNEEFIMAAKYAGASDFWIITKHMIPSFMSYIIVSITLSIPGMILGETGLSFLGLGLQPPAVSWGVLLQDAQNLSALAYHPWLLLPGLFVIITVLMFNFLGDGLRDAADPYSK</sequence>
<dbReference type="GO" id="GO:0005886">
    <property type="term" value="C:plasma membrane"/>
    <property type="evidence" value="ECO:0007669"/>
    <property type="project" value="UniProtKB-SubCell"/>
</dbReference>
<dbReference type="PANTHER" id="PTHR43839">
    <property type="entry name" value="OPPC IN A BINDING PROTEIN-DEPENDENT TRANSPORT SYSTEM"/>
    <property type="match status" value="1"/>
</dbReference>
<evidence type="ECO:0000313" key="8">
    <source>
        <dbReference type="Proteomes" id="UP000516361"/>
    </source>
</evidence>
<dbReference type="InParanoid" id="A0A7G1G527"/>
<dbReference type="FunCoup" id="A0A7G1G527">
    <property type="interactions" value="157"/>
</dbReference>
<evidence type="ECO:0000259" key="6">
    <source>
        <dbReference type="PROSITE" id="PS50928"/>
    </source>
</evidence>